<evidence type="ECO:0000259" key="2">
    <source>
        <dbReference type="Pfam" id="PF00582"/>
    </source>
</evidence>
<dbReference type="FunCoup" id="A0A4R2PBS2">
    <property type="interactions" value="285"/>
</dbReference>
<dbReference type="Gene3D" id="3.40.50.620">
    <property type="entry name" value="HUPs"/>
    <property type="match status" value="1"/>
</dbReference>
<organism evidence="3 4">
    <name type="scientific">Rhodothalassium salexigens DSM 2132</name>
    <dbReference type="NCBI Taxonomy" id="1188247"/>
    <lineage>
        <taxon>Bacteria</taxon>
        <taxon>Pseudomonadati</taxon>
        <taxon>Pseudomonadota</taxon>
        <taxon>Alphaproteobacteria</taxon>
        <taxon>Rhodothalassiales</taxon>
        <taxon>Rhodothalassiaceae</taxon>
        <taxon>Rhodothalassium</taxon>
    </lineage>
</organism>
<dbReference type="OrthoDB" id="5186731at2"/>
<reference evidence="3 4" key="1">
    <citation type="submission" date="2019-03" db="EMBL/GenBank/DDBJ databases">
        <title>Genomic Encyclopedia of Type Strains, Phase IV (KMG-IV): sequencing the most valuable type-strain genomes for metagenomic binning, comparative biology and taxonomic classification.</title>
        <authorList>
            <person name="Goeker M."/>
        </authorList>
    </citation>
    <scope>NUCLEOTIDE SEQUENCE [LARGE SCALE GENOMIC DNA]</scope>
    <source>
        <strain evidence="3 4">DSM 2132</strain>
    </source>
</reference>
<dbReference type="Pfam" id="PF00582">
    <property type="entry name" value="Usp"/>
    <property type="match status" value="1"/>
</dbReference>
<gene>
    <name evidence="3" type="ORF">EV659_10975</name>
</gene>
<dbReference type="RefSeq" id="WP_132709068.1">
    <property type="nucleotide sequence ID" value="NZ_JACIGF010000009.1"/>
</dbReference>
<sequence>MASEKVFIVAVDGSKASHRALDHTIMLAQALGARVHLIHVVHWSGYVPIGVEDAYHRPLDRKKEEKHAKEDIIAPAMDKLREAGVEADNSYTWGNPAQEIKKKAQKLNADMIIVGRKGRSNIAEMIVGSVSNAIAHIAPVPVLLVP</sequence>
<dbReference type="EMBL" id="SLXO01000009">
    <property type="protein sequence ID" value="TCP32583.1"/>
    <property type="molecule type" value="Genomic_DNA"/>
</dbReference>
<evidence type="ECO:0000313" key="4">
    <source>
        <dbReference type="Proteomes" id="UP000295399"/>
    </source>
</evidence>
<name>A0A4R2PBS2_RHOSA</name>
<dbReference type="AlphaFoldDB" id="A0A4R2PBS2"/>
<comment type="caution">
    <text evidence="3">The sequence shown here is derived from an EMBL/GenBank/DDBJ whole genome shotgun (WGS) entry which is preliminary data.</text>
</comment>
<dbReference type="InParanoid" id="A0A4R2PBS2"/>
<dbReference type="PANTHER" id="PTHR46268:SF6">
    <property type="entry name" value="UNIVERSAL STRESS PROTEIN UP12"/>
    <property type="match status" value="1"/>
</dbReference>
<keyword evidence="4" id="KW-1185">Reference proteome</keyword>
<dbReference type="Proteomes" id="UP000295399">
    <property type="component" value="Unassembled WGS sequence"/>
</dbReference>
<dbReference type="PANTHER" id="PTHR46268">
    <property type="entry name" value="STRESS RESPONSE PROTEIN NHAX"/>
    <property type="match status" value="1"/>
</dbReference>
<comment type="similarity">
    <text evidence="1">Belongs to the universal stress protein A family.</text>
</comment>
<accession>A0A4R2PBS2</accession>
<dbReference type="InterPro" id="IPR006015">
    <property type="entry name" value="Universal_stress_UspA"/>
</dbReference>
<dbReference type="CDD" id="cd00293">
    <property type="entry name" value="USP-like"/>
    <property type="match status" value="1"/>
</dbReference>
<dbReference type="InterPro" id="IPR006016">
    <property type="entry name" value="UspA"/>
</dbReference>
<evidence type="ECO:0000313" key="3">
    <source>
        <dbReference type="EMBL" id="TCP32583.1"/>
    </source>
</evidence>
<protein>
    <submittedName>
        <fullName evidence="3">Nucleotide-binding universal stress UspA family protein</fullName>
    </submittedName>
</protein>
<evidence type="ECO:0000256" key="1">
    <source>
        <dbReference type="ARBA" id="ARBA00008791"/>
    </source>
</evidence>
<proteinExistence type="inferred from homology"/>
<dbReference type="PRINTS" id="PR01438">
    <property type="entry name" value="UNVRSLSTRESS"/>
</dbReference>
<dbReference type="InterPro" id="IPR014729">
    <property type="entry name" value="Rossmann-like_a/b/a_fold"/>
</dbReference>
<feature type="domain" description="UspA" evidence="2">
    <location>
        <begin position="7"/>
        <end position="146"/>
    </location>
</feature>
<dbReference type="SUPFAM" id="SSF52402">
    <property type="entry name" value="Adenine nucleotide alpha hydrolases-like"/>
    <property type="match status" value="1"/>
</dbReference>